<dbReference type="OrthoDB" id="452315at2"/>
<dbReference type="SUPFAM" id="SSF55729">
    <property type="entry name" value="Acyl-CoA N-acyltransferases (Nat)"/>
    <property type="match status" value="1"/>
</dbReference>
<dbReference type="AlphaFoldDB" id="A0A0V8GLA0"/>
<dbReference type="PANTHER" id="PTHR43792:SF13">
    <property type="entry name" value="ACETYLTRANSFERASE"/>
    <property type="match status" value="1"/>
</dbReference>
<feature type="domain" description="N-acetyltransferase" evidence="1">
    <location>
        <begin position="8"/>
        <end position="150"/>
    </location>
</feature>
<name>A0A0V8GLA0_9BACL</name>
<dbReference type="PROSITE" id="PS51186">
    <property type="entry name" value="GNAT"/>
    <property type="match status" value="1"/>
</dbReference>
<evidence type="ECO:0000313" key="2">
    <source>
        <dbReference type="EMBL" id="KSU51035.1"/>
    </source>
</evidence>
<dbReference type="Proteomes" id="UP000053797">
    <property type="component" value="Unassembled WGS sequence"/>
</dbReference>
<sequence>MTLQTKRLTIHPCTANDVKRLQQQHYDNGPEVQHHLMSIASDPSLLYWGSWLVMTKDGQVIGDIGFKGKPDIRQAVEIGYGLLPAYLNQGFATEAVQALIEWAFEQTEVTGVLAKTESTNQASIRVLEKAGLIQVGRDDRYIMWERMKKV</sequence>
<comment type="caution">
    <text evidence="2">The sequence shown here is derived from an EMBL/GenBank/DDBJ whole genome shotgun (WGS) entry which is preliminary data.</text>
</comment>
<dbReference type="InterPro" id="IPR000182">
    <property type="entry name" value="GNAT_dom"/>
</dbReference>
<evidence type="ECO:0000313" key="3">
    <source>
        <dbReference type="Proteomes" id="UP000053797"/>
    </source>
</evidence>
<dbReference type="PANTHER" id="PTHR43792">
    <property type="entry name" value="GNAT FAMILY, PUTATIVE (AFU_ORTHOLOGUE AFUA_3G00765)-RELATED-RELATED"/>
    <property type="match status" value="1"/>
</dbReference>
<dbReference type="Pfam" id="PF13302">
    <property type="entry name" value="Acetyltransf_3"/>
    <property type="match status" value="1"/>
</dbReference>
<accession>A0A0V8GLA0</accession>
<dbReference type="InterPro" id="IPR051531">
    <property type="entry name" value="N-acetyltransferase"/>
</dbReference>
<reference evidence="2 3" key="1">
    <citation type="journal article" date="2015" name="Int. J. Syst. Evol. Microbiol.">
        <title>Exiguobacterium enclense sp. nov., isolated from sediment.</title>
        <authorList>
            <person name="Dastager S.G."/>
            <person name="Mawlankar R."/>
            <person name="Sonalkar V.V."/>
            <person name="Thorat M.N."/>
            <person name="Mual P."/>
            <person name="Verma A."/>
            <person name="Krishnamurthi S."/>
            <person name="Tang S.K."/>
            <person name="Li W.J."/>
        </authorList>
    </citation>
    <scope>NUCLEOTIDE SEQUENCE [LARGE SCALE GENOMIC DNA]</scope>
    <source>
        <strain evidence="2 3">NIO-1109</strain>
    </source>
</reference>
<dbReference type="InterPro" id="IPR016181">
    <property type="entry name" value="Acyl_CoA_acyltransferase"/>
</dbReference>
<protein>
    <recommendedName>
        <fullName evidence="1">N-acetyltransferase domain-containing protein</fullName>
    </recommendedName>
</protein>
<dbReference type="EMBL" id="LNQL01000001">
    <property type="protein sequence ID" value="KSU51035.1"/>
    <property type="molecule type" value="Genomic_DNA"/>
</dbReference>
<gene>
    <name evidence="2" type="ORF">AS033_05800</name>
</gene>
<dbReference type="Gene3D" id="3.40.630.30">
    <property type="match status" value="1"/>
</dbReference>
<evidence type="ECO:0000259" key="1">
    <source>
        <dbReference type="PROSITE" id="PS51186"/>
    </source>
</evidence>
<dbReference type="GO" id="GO:0016747">
    <property type="term" value="F:acyltransferase activity, transferring groups other than amino-acyl groups"/>
    <property type="evidence" value="ECO:0007669"/>
    <property type="project" value="InterPro"/>
</dbReference>
<dbReference type="CDD" id="cd04301">
    <property type="entry name" value="NAT_SF"/>
    <property type="match status" value="1"/>
</dbReference>
<organism evidence="2 3">
    <name type="scientific">Exiguobacterium indicum</name>
    <dbReference type="NCBI Taxonomy" id="296995"/>
    <lineage>
        <taxon>Bacteria</taxon>
        <taxon>Bacillati</taxon>
        <taxon>Bacillota</taxon>
        <taxon>Bacilli</taxon>
        <taxon>Bacillales</taxon>
        <taxon>Bacillales Family XII. Incertae Sedis</taxon>
        <taxon>Exiguobacterium</taxon>
    </lineage>
</organism>
<proteinExistence type="predicted"/>